<proteinExistence type="predicted"/>
<dbReference type="InterPro" id="IPR051366">
    <property type="entry name" value="DEF8"/>
</dbReference>
<keyword evidence="3" id="KW-0863">Zinc-finger</keyword>
<dbReference type="Pfam" id="PF13901">
    <property type="entry name" value="RH_dom"/>
    <property type="match status" value="1"/>
</dbReference>
<gene>
    <name evidence="6" type="ORF">EB796_023488</name>
</gene>
<evidence type="ECO:0000256" key="4">
    <source>
        <dbReference type="ARBA" id="ARBA00022833"/>
    </source>
</evidence>
<keyword evidence="1" id="KW-0479">Metal-binding</keyword>
<dbReference type="InterPro" id="IPR025258">
    <property type="entry name" value="RH_dom"/>
</dbReference>
<dbReference type="OrthoDB" id="1918044at2759"/>
<keyword evidence="4" id="KW-0862">Zinc</keyword>
<dbReference type="SMART" id="SM01175">
    <property type="entry name" value="DUF4206"/>
    <property type="match status" value="1"/>
</dbReference>
<dbReference type="PANTHER" id="PTHR12326">
    <property type="entry name" value="PLECKSTRIN HOMOLOGY DOMAIN CONTAINING PROTEIN"/>
    <property type="match status" value="1"/>
</dbReference>
<evidence type="ECO:0000256" key="1">
    <source>
        <dbReference type="ARBA" id="ARBA00022723"/>
    </source>
</evidence>
<evidence type="ECO:0000313" key="7">
    <source>
        <dbReference type="Proteomes" id="UP000593567"/>
    </source>
</evidence>
<comment type="caution">
    <text evidence="6">The sequence shown here is derived from an EMBL/GenBank/DDBJ whole genome shotgun (WGS) entry which is preliminary data.</text>
</comment>
<evidence type="ECO:0000256" key="2">
    <source>
        <dbReference type="ARBA" id="ARBA00022737"/>
    </source>
</evidence>
<feature type="domain" description="Rubicon Homology" evidence="5">
    <location>
        <begin position="47"/>
        <end position="128"/>
    </location>
</feature>
<name>A0A7J7IWL3_BUGNE</name>
<evidence type="ECO:0000259" key="5">
    <source>
        <dbReference type="SMART" id="SM01175"/>
    </source>
</evidence>
<dbReference type="AlphaFoldDB" id="A0A7J7IWL3"/>
<dbReference type="EMBL" id="VXIV02003328">
    <property type="protein sequence ID" value="KAF6018195.1"/>
    <property type="molecule type" value="Genomic_DNA"/>
</dbReference>
<sequence length="128" mass="15077">MCASKKISESSTHLMTICKERGMAAQNYKCFECQTPISYKSGGVEPRQCDYTGNYYCPTCHWNDETVIPARILHNWDFIPRRVCRASKQYLRLMYHRPVLAVEQHNKYLLNYVEELSEVKKLVRKFCS</sequence>
<reference evidence="6" key="1">
    <citation type="submission" date="2020-06" db="EMBL/GenBank/DDBJ databases">
        <title>Draft genome of Bugula neritina, a colonial animal packing powerful symbionts and potential medicines.</title>
        <authorList>
            <person name="Rayko M."/>
        </authorList>
    </citation>
    <scope>NUCLEOTIDE SEQUENCE [LARGE SCALE GENOMIC DNA]</scope>
    <source>
        <strain evidence="6">Kwan_BN1</strain>
    </source>
</reference>
<protein>
    <recommendedName>
        <fullName evidence="5">Rubicon Homology domain-containing protein</fullName>
    </recommendedName>
</protein>
<accession>A0A7J7IWL3</accession>
<evidence type="ECO:0000256" key="3">
    <source>
        <dbReference type="ARBA" id="ARBA00022771"/>
    </source>
</evidence>
<organism evidence="6 7">
    <name type="scientific">Bugula neritina</name>
    <name type="common">Brown bryozoan</name>
    <name type="synonym">Sertularia neritina</name>
    <dbReference type="NCBI Taxonomy" id="10212"/>
    <lineage>
        <taxon>Eukaryota</taxon>
        <taxon>Metazoa</taxon>
        <taxon>Spiralia</taxon>
        <taxon>Lophotrochozoa</taxon>
        <taxon>Bryozoa</taxon>
        <taxon>Gymnolaemata</taxon>
        <taxon>Cheilostomatida</taxon>
        <taxon>Flustrina</taxon>
        <taxon>Buguloidea</taxon>
        <taxon>Bugulidae</taxon>
        <taxon>Bugula</taxon>
    </lineage>
</organism>
<keyword evidence="7" id="KW-1185">Reference proteome</keyword>
<keyword evidence="2" id="KW-0677">Repeat</keyword>
<dbReference type="GO" id="GO:0008270">
    <property type="term" value="F:zinc ion binding"/>
    <property type="evidence" value="ECO:0007669"/>
    <property type="project" value="UniProtKB-KW"/>
</dbReference>
<dbReference type="PANTHER" id="PTHR12326:SF3">
    <property type="entry name" value="DIFFERENTIALLY EXPRESSED IN FDCP 8 HOMOLOG"/>
    <property type="match status" value="1"/>
</dbReference>
<evidence type="ECO:0000313" key="6">
    <source>
        <dbReference type="EMBL" id="KAF6018195.1"/>
    </source>
</evidence>
<dbReference type="Proteomes" id="UP000593567">
    <property type="component" value="Unassembled WGS sequence"/>
</dbReference>